<reference evidence="1" key="1">
    <citation type="submission" date="2021-06" db="EMBL/GenBank/DDBJ databases">
        <authorList>
            <person name="Kallberg Y."/>
            <person name="Tangrot J."/>
            <person name="Rosling A."/>
        </authorList>
    </citation>
    <scope>NUCLEOTIDE SEQUENCE</scope>
    <source>
        <strain evidence="1">UK204</strain>
    </source>
</reference>
<evidence type="ECO:0000313" key="2">
    <source>
        <dbReference type="Proteomes" id="UP000789570"/>
    </source>
</evidence>
<dbReference type="Proteomes" id="UP000789570">
    <property type="component" value="Unassembled WGS sequence"/>
</dbReference>
<sequence length="65" mass="8128">EKIEEEIDETEIEEIKRRILRGRIRGIRREREREKEVLRGRPKGRLRGIRREKLRGREKPNRIRE</sequence>
<keyword evidence="2" id="KW-1185">Reference proteome</keyword>
<dbReference type="EMBL" id="CAJVPQ010010159">
    <property type="protein sequence ID" value="CAG8720684.1"/>
    <property type="molecule type" value="Genomic_DNA"/>
</dbReference>
<evidence type="ECO:0000313" key="1">
    <source>
        <dbReference type="EMBL" id="CAG8720684.1"/>
    </source>
</evidence>
<organism evidence="1 2">
    <name type="scientific">Funneliformis caledonium</name>
    <dbReference type="NCBI Taxonomy" id="1117310"/>
    <lineage>
        <taxon>Eukaryota</taxon>
        <taxon>Fungi</taxon>
        <taxon>Fungi incertae sedis</taxon>
        <taxon>Mucoromycota</taxon>
        <taxon>Glomeromycotina</taxon>
        <taxon>Glomeromycetes</taxon>
        <taxon>Glomerales</taxon>
        <taxon>Glomeraceae</taxon>
        <taxon>Funneliformis</taxon>
    </lineage>
</organism>
<dbReference type="AlphaFoldDB" id="A0A9N9I476"/>
<gene>
    <name evidence="1" type="ORF">FCALED_LOCUS14375</name>
</gene>
<name>A0A9N9I476_9GLOM</name>
<proteinExistence type="predicted"/>
<protein>
    <submittedName>
        <fullName evidence="1">5711_t:CDS:1</fullName>
    </submittedName>
</protein>
<feature type="non-terminal residue" evidence="1">
    <location>
        <position position="1"/>
    </location>
</feature>
<accession>A0A9N9I476</accession>
<comment type="caution">
    <text evidence="1">The sequence shown here is derived from an EMBL/GenBank/DDBJ whole genome shotgun (WGS) entry which is preliminary data.</text>
</comment>